<organism evidence="5 6">
    <name type="scientific">Urechidicola vernalis</name>
    <dbReference type="NCBI Taxonomy" id="3075600"/>
    <lineage>
        <taxon>Bacteria</taxon>
        <taxon>Pseudomonadati</taxon>
        <taxon>Bacteroidota</taxon>
        <taxon>Flavobacteriia</taxon>
        <taxon>Flavobacteriales</taxon>
        <taxon>Flavobacteriaceae</taxon>
        <taxon>Urechidicola</taxon>
    </lineage>
</organism>
<accession>A0ABU2Y2L2</accession>
<dbReference type="Pfam" id="PF13354">
    <property type="entry name" value="Beta-lactamase2"/>
    <property type="match status" value="1"/>
</dbReference>
<dbReference type="InterPro" id="IPR000871">
    <property type="entry name" value="Beta-lactam_class-A"/>
</dbReference>
<dbReference type="Gene3D" id="3.40.710.10">
    <property type="entry name" value="DD-peptidase/beta-lactamase superfamily"/>
    <property type="match status" value="1"/>
</dbReference>
<dbReference type="InterPro" id="IPR045155">
    <property type="entry name" value="Beta-lactam_cat"/>
</dbReference>
<gene>
    <name evidence="5" type="ORF">RM519_01355</name>
</gene>
<dbReference type="InterPro" id="IPR012338">
    <property type="entry name" value="Beta-lactam/transpept-like"/>
</dbReference>
<evidence type="ECO:0000313" key="5">
    <source>
        <dbReference type="EMBL" id="MDT0551879.1"/>
    </source>
</evidence>
<feature type="domain" description="Beta-lactamase class A catalytic" evidence="4">
    <location>
        <begin position="46"/>
        <end position="268"/>
    </location>
</feature>
<reference evidence="5 6" key="1">
    <citation type="submission" date="2023-09" db="EMBL/GenBank/DDBJ databases">
        <authorList>
            <person name="Rey-Velasco X."/>
        </authorList>
    </citation>
    <scope>NUCLEOTIDE SEQUENCE [LARGE SCALE GENOMIC DNA]</scope>
    <source>
        <strain evidence="5 6">P050</strain>
    </source>
</reference>
<protein>
    <recommendedName>
        <fullName evidence="3">beta-lactamase</fullName>
        <ecNumber evidence="3">3.5.2.6</ecNumber>
    </recommendedName>
</protein>
<sequence>MYKKHIILVFTLLLFINCNVDKDQDFKNKIQNDLKNIKGNTALVLFDLNQNKTLLNINSKAEYHAASTMKVPVMIEAFKQAREGKFSIKDSILVKNEFKSIVDGSAYQMDITDDGGDELYKMVGKKVTIEKLIYDMITVSSNLATNILIDMVDAKKVTETMRSLGAEKIEVLRGVEDQKAYDKGLSNSTTANDLVQIFKGIASNAAGSEGDCNNMLSILKDQKFNDLIPKYYPKNVTVAHKTGSITGVHHDAGIIYLPNGNSYVLVILSKNLEDFEKGTDALAKISKKILDQLMKP</sequence>
<dbReference type="Proteomes" id="UP001252186">
    <property type="component" value="Unassembled WGS sequence"/>
</dbReference>
<evidence type="ECO:0000256" key="3">
    <source>
        <dbReference type="ARBA" id="ARBA00012865"/>
    </source>
</evidence>
<keyword evidence="6" id="KW-1185">Reference proteome</keyword>
<dbReference type="RefSeq" id="WP_311591690.1">
    <property type="nucleotide sequence ID" value="NZ_JAVRHV010000001.1"/>
</dbReference>
<evidence type="ECO:0000256" key="1">
    <source>
        <dbReference type="ARBA" id="ARBA00001526"/>
    </source>
</evidence>
<dbReference type="GO" id="GO:0016787">
    <property type="term" value="F:hydrolase activity"/>
    <property type="evidence" value="ECO:0007669"/>
    <property type="project" value="UniProtKB-KW"/>
</dbReference>
<evidence type="ECO:0000313" key="6">
    <source>
        <dbReference type="Proteomes" id="UP001252186"/>
    </source>
</evidence>
<evidence type="ECO:0000256" key="2">
    <source>
        <dbReference type="ARBA" id="ARBA00009009"/>
    </source>
</evidence>
<comment type="caution">
    <text evidence="5">The sequence shown here is derived from an EMBL/GenBank/DDBJ whole genome shotgun (WGS) entry which is preliminary data.</text>
</comment>
<comment type="similarity">
    <text evidence="2">Belongs to the class-A beta-lactamase family.</text>
</comment>
<dbReference type="PANTHER" id="PTHR35333:SF3">
    <property type="entry name" value="BETA-LACTAMASE-TYPE TRANSPEPTIDASE FOLD CONTAINING PROTEIN"/>
    <property type="match status" value="1"/>
</dbReference>
<comment type="catalytic activity">
    <reaction evidence="1">
        <text>a beta-lactam + H2O = a substituted beta-amino acid</text>
        <dbReference type="Rhea" id="RHEA:20401"/>
        <dbReference type="ChEBI" id="CHEBI:15377"/>
        <dbReference type="ChEBI" id="CHEBI:35627"/>
        <dbReference type="ChEBI" id="CHEBI:140347"/>
        <dbReference type="EC" id="3.5.2.6"/>
    </reaction>
</comment>
<dbReference type="EC" id="3.5.2.6" evidence="3"/>
<evidence type="ECO:0000259" key="4">
    <source>
        <dbReference type="Pfam" id="PF13354"/>
    </source>
</evidence>
<dbReference type="SUPFAM" id="SSF56601">
    <property type="entry name" value="beta-lactamase/transpeptidase-like"/>
    <property type="match status" value="1"/>
</dbReference>
<name>A0ABU2Y2L2_9FLAO</name>
<proteinExistence type="inferred from homology"/>
<dbReference type="EMBL" id="JAVRHV010000001">
    <property type="protein sequence ID" value="MDT0551879.1"/>
    <property type="molecule type" value="Genomic_DNA"/>
</dbReference>
<dbReference type="PANTHER" id="PTHR35333">
    <property type="entry name" value="BETA-LACTAMASE"/>
    <property type="match status" value="1"/>
</dbReference>
<keyword evidence="5" id="KW-0378">Hydrolase</keyword>